<keyword evidence="2" id="KW-0677">Repeat</keyword>
<dbReference type="SUPFAM" id="SSF50965">
    <property type="entry name" value="Galactose oxidase, central domain"/>
    <property type="match status" value="1"/>
</dbReference>
<evidence type="ECO:0000256" key="2">
    <source>
        <dbReference type="ARBA" id="ARBA00022737"/>
    </source>
</evidence>
<dbReference type="OMA" id="IHKHYLY"/>
<sequence length="450" mass="51708">MKSLKQIQFRGTMNRPATNQDASPIWNCWRSRQPPRTNEHQLKWNTPRPFSFKPLVFQELRSEPLNTSPFARSPTRVPEPRSGHRVVCDDSNLYSFGGYSQQDDEYLSQPSPINRQDITRTKLFKELWCYNFAKQQWKLLPTTGEVPNEAASHAAILYGNYFVVFGGTGVPFRNSLSNTMRICDLRSLTWKTIETTGEAPNPLYGQAVVLDSRTNSFYVVGGTTGHYFSMDIHKLDLTKRHWETVFVSTGDTSLEPHPRYKHELAYDGENIYVIGGGTGNTAYELKTVPTFNLKEMEWHMLTTKGSLIGLPNDTVSRFPCARKCHGCIQRGDDVFICGGYDSKNIFMDLWRLHIPSMQWHFLTIQMPMALCFHSTCITAVGCMYVFGGVTHLQHSTRTNKLFKIWLVVPKLKEMCWEALLHYRPDICRQRRSSLLKSGIPNEFISRLQLQ</sequence>
<dbReference type="PANTHER" id="PTHR46428">
    <property type="entry name" value="KELCH DOMAIN-CONTAINING PROTEIN 10"/>
    <property type="match status" value="1"/>
</dbReference>
<dbReference type="GO" id="GO:0032874">
    <property type="term" value="P:positive regulation of stress-activated MAPK cascade"/>
    <property type="evidence" value="ECO:0007669"/>
    <property type="project" value="TreeGrafter"/>
</dbReference>
<dbReference type="Pfam" id="PF24681">
    <property type="entry name" value="Kelch_KLHDC2_KLHL20_DRC7"/>
    <property type="match status" value="1"/>
</dbReference>
<gene>
    <name evidence="4" type="ORF">Ocin01_02691</name>
</gene>
<dbReference type="OrthoDB" id="7676067at2759"/>
<dbReference type="PANTHER" id="PTHR46428:SF1">
    <property type="entry name" value="KELCH DOMAIN-CONTAINING PROTEIN 10"/>
    <property type="match status" value="1"/>
</dbReference>
<dbReference type="AlphaFoldDB" id="A0A1D2NFB0"/>
<organism evidence="4 5">
    <name type="scientific">Orchesella cincta</name>
    <name type="common">Springtail</name>
    <name type="synonym">Podura cincta</name>
    <dbReference type="NCBI Taxonomy" id="48709"/>
    <lineage>
        <taxon>Eukaryota</taxon>
        <taxon>Metazoa</taxon>
        <taxon>Ecdysozoa</taxon>
        <taxon>Arthropoda</taxon>
        <taxon>Hexapoda</taxon>
        <taxon>Collembola</taxon>
        <taxon>Entomobryomorpha</taxon>
        <taxon>Entomobryoidea</taxon>
        <taxon>Orchesellidae</taxon>
        <taxon>Orchesellinae</taxon>
        <taxon>Orchesella</taxon>
    </lineage>
</organism>
<evidence type="ECO:0000256" key="3">
    <source>
        <dbReference type="SAM" id="MobiDB-lite"/>
    </source>
</evidence>
<keyword evidence="1" id="KW-0880">Kelch repeat</keyword>
<feature type="region of interest" description="Disordered" evidence="3">
    <location>
        <begin position="1"/>
        <end position="31"/>
    </location>
</feature>
<keyword evidence="5" id="KW-1185">Reference proteome</keyword>
<reference evidence="4 5" key="1">
    <citation type="journal article" date="2016" name="Genome Biol. Evol.">
        <title>Gene Family Evolution Reflects Adaptation to Soil Environmental Stressors in the Genome of the Collembolan Orchesella cincta.</title>
        <authorList>
            <person name="Faddeeva-Vakhrusheva A."/>
            <person name="Derks M.F."/>
            <person name="Anvar S.Y."/>
            <person name="Agamennone V."/>
            <person name="Suring W."/>
            <person name="Smit S."/>
            <person name="van Straalen N.M."/>
            <person name="Roelofs D."/>
        </authorList>
    </citation>
    <scope>NUCLEOTIDE SEQUENCE [LARGE SCALE GENOMIC DNA]</scope>
    <source>
        <tissue evidence="4">Mixed pool</tissue>
    </source>
</reference>
<proteinExistence type="predicted"/>
<accession>A0A1D2NFB0</accession>
<dbReference type="InterPro" id="IPR015915">
    <property type="entry name" value="Kelch-typ_b-propeller"/>
</dbReference>
<dbReference type="EMBL" id="LJIJ01000058">
    <property type="protein sequence ID" value="ODN03958.1"/>
    <property type="molecule type" value="Genomic_DNA"/>
</dbReference>
<feature type="compositionally biased region" description="Polar residues" evidence="3">
    <location>
        <begin position="1"/>
        <end position="22"/>
    </location>
</feature>
<protein>
    <submittedName>
        <fullName evidence="4">Kelch domain-containing protein 10</fullName>
    </submittedName>
</protein>
<evidence type="ECO:0000313" key="5">
    <source>
        <dbReference type="Proteomes" id="UP000094527"/>
    </source>
</evidence>
<name>A0A1D2NFB0_ORCCI</name>
<dbReference type="Gene3D" id="2.120.10.80">
    <property type="entry name" value="Kelch-type beta propeller"/>
    <property type="match status" value="2"/>
</dbReference>
<dbReference type="Proteomes" id="UP000094527">
    <property type="component" value="Unassembled WGS sequence"/>
</dbReference>
<comment type="caution">
    <text evidence="4">The sequence shown here is derived from an EMBL/GenBank/DDBJ whole genome shotgun (WGS) entry which is preliminary data.</text>
</comment>
<evidence type="ECO:0000256" key="1">
    <source>
        <dbReference type="ARBA" id="ARBA00022441"/>
    </source>
</evidence>
<evidence type="ECO:0000313" key="4">
    <source>
        <dbReference type="EMBL" id="ODN03958.1"/>
    </source>
</evidence>
<dbReference type="InterPro" id="IPR011043">
    <property type="entry name" value="Gal_Oxase/kelch_b-propeller"/>
</dbReference>
<dbReference type="InterPro" id="IPR052125">
    <property type="entry name" value="KLHDC10"/>
</dbReference>
<dbReference type="SUPFAM" id="SSF117281">
    <property type="entry name" value="Kelch motif"/>
    <property type="match status" value="1"/>
</dbReference>
<dbReference type="STRING" id="48709.A0A1D2NFB0"/>